<evidence type="ECO:0000313" key="4">
    <source>
        <dbReference type="Proteomes" id="UP000243975"/>
    </source>
</evidence>
<feature type="chain" id="PRO_5007118760" evidence="2">
    <location>
        <begin position="26"/>
        <end position="322"/>
    </location>
</feature>
<sequence>MLKTIPYPFSFLLLFLALFLSSSNGESRFSISQSKPTSGNTGRGIYDLVDSWGRKRFLGDEEKNRNTSLVLAQQRTTRKDPLDKFKIYTGGWNIKDRHYWASVAFTAAPFLVVAATWLRNVSDDLAAAKKIAVAQVFLPVDVQADIDNIQTKLNVSATELSKRTKENKKYVESLQLGVVRMGFCDRNICVMWCVPLSPKVYSKFVCQVSASGVCTTAGRLTPDSFNQMSAGIELSYSLYLYGPFLVELQDCTFVRQTFTDISQDHCPGLCRYLNWIYIGLFMVSLAVMLSLVFWVILGRERRHRVYTKTVVSSSGRGGEKFM</sequence>
<dbReference type="Proteomes" id="UP000243975">
    <property type="component" value="Unassembled WGS sequence"/>
</dbReference>
<keyword evidence="2" id="KW-0732">Signal</keyword>
<dbReference type="PANTHER" id="PTHR31414">
    <property type="entry name" value="TRANSMEMBRANE PROTEIN DDB_G0292058"/>
    <property type="match status" value="1"/>
</dbReference>
<organism evidence="3 4">
    <name type="scientific">Cynara cardunculus var. scolymus</name>
    <name type="common">Globe artichoke</name>
    <name type="synonym">Cynara scolymus</name>
    <dbReference type="NCBI Taxonomy" id="59895"/>
    <lineage>
        <taxon>Eukaryota</taxon>
        <taxon>Viridiplantae</taxon>
        <taxon>Streptophyta</taxon>
        <taxon>Embryophyta</taxon>
        <taxon>Tracheophyta</taxon>
        <taxon>Spermatophyta</taxon>
        <taxon>Magnoliopsida</taxon>
        <taxon>eudicotyledons</taxon>
        <taxon>Gunneridae</taxon>
        <taxon>Pentapetalae</taxon>
        <taxon>asterids</taxon>
        <taxon>campanulids</taxon>
        <taxon>Asterales</taxon>
        <taxon>Asteraceae</taxon>
        <taxon>Carduoideae</taxon>
        <taxon>Cardueae</taxon>
        <taxon>Carduinae</taxon>
        <taxon>Cynara</taxon>
    </lineage>
</organism>
<dbReference type="STRING" id="59895.A0A103XGD7"/>
<feature type="signal peptide" evidence="2">
    <location>
        <begin position="1"/>
        <end position="25"/>
    </location>
</feature>
<dbReference type="GO" id="GO:0005886">
    <property type="term" value="C:plasma membrane"/>
    <property type="evidence" value="ECO:0007669"/>
    <property type="project" value="TreeGrafter"/>
</dbReference>
<gene>
    <name evidence="3" type="ORF">Ccrd_007737</name>
</gene>
<feature type="transmembrane region" description="Helical" evidence="1">
    <location>
        <begin position="275"/>
        <end position="297"/>
    </location>
</feature>
<proteinExistence type="predicted"/>
<accession>A0A103XGD7</accession>
<keyword evidence="1" id="KW-1133">Transmembrane helix</keyword>
<name>A0A103XGD7_CYNCS</name>
<keyword evidence="4" id="KW-1185">Reference proteome</keyword>
<reference evidence="3 4" key="1">
    <citation type="journal article" date="2016" name="Sci. Rep.">
        <title>The genome sequence of the outbreeding globe artichoke constructed de novo incorporating a phase-aware low-pass sequencing strategy of F1 progeny.</title>
        <authorList>
            <person name="Scaglione D."/>
            <person name="Reyes-Chin-Wo S."/>
            <person name="Acquadro A."/>
            <person name="Froenicke L."/>
            <person name="Portis E."/>
            <person name="Beitel C."/>
            <person name="Tirone M."/>
            <person name="Mauro R."/>
            <person name="Lo Monaco A."/>
            <person name="Mauromicale G."/>
            <person name="Faccioli P."/>
            <person name="Cattivelli L."/>
            <person name="Rieseberg L."/>
            <person name="Michelmore R."/>
            <person name="Lanteri S."/>
        </authorList>
    </citation>
    <scope>NUCLEOTIDE SEQUENCE [LARGE SCALE GENOMIC DNA]</scope>
    <source>
        <strain evidence="3">2C</strain>
    </source>
</reference>
<protein>
    <submittedName>
        <fullName evidence="3">Uncharacterized protein</fullName>
    </submittedName>
</protein>
<evidence type="ECO:0000256" key="1">
    <source>
        <dbReference type="SAM" id="Phobius"/>
    </source>
</evidence>
<dbReference type="InterPro" id="IPR040283">
    <property type="entry name" value="DDB_G0292058-like"/>
</dbReference>
<dbReference type="AlphaFoldDB" id="A0A103XGD7"/>
<evidence type="ECO:0000256" key="2">
    <source>
        <dbReference type="SAM" id="SignalP"/>
    </source>
</evidence>
<keyword evidence="1" id="KW-0472">Membrane</keyword>
<evidence type="ECO:0000313" key="3">
    <source>
        <dbReference type="EMBL" id="KVH90275.1"/>
    </source>
</evidence>
<keyword evidence="1" id="KW-0812">Transmembrane</keyword>
<comment type="caution">
    <text evidence="3">The sequence shown here is derived from an EMBL/GenBank/DDBJ whole genome shotgun (WGS) entry which is preliminary data.</text>
</comment>
<dbReference type="EMBL" id="LEKV01005110">
    <property type="protein sequence ID" value="KVH90275.1"/>
    <property type="molecule type" value="Genomic_DNA"/>
</dbReference>
<dbReference type="GO" id="GO:0009506">
    <property type="term" value="C:plasmodesma"/>
    <property type="evidence" value="ECO:0007669"/>
    <property type="project" value="TreeGrafter"/>
</dbReference>
<dbReference type="Gramene" id="KVH90275">
    <property type="protein sequence ID" value="KVH90275"/>
    <property type="gene ID" value="Ccrd_007737"/>
</dbReference>
<dbReference type="PANTHER" id="PTHR31414:SF30">
    <property type="entry name" value="TRANSMEMBRANE PROTEIN"/>
    <property type="match status" value="1"/>
</dbReference>